<proteinExistence type="predicted"/>
<organism evidence="1 2">
    <name type="scientific">Arctium lappa</name>
    <name type="common">Greater burdock</name>
    <name type="synonym">Lappa major</name>
    <dbReference type="NCBI Taxonomy" id="4217"/>
    <lineage>
        <taxon>Eukaryota</taxon>
        <taxon>Viridiplantae</taxon>
        <taxon>Streptophyta</taxon>
        <taxon>Embryophyta</taxon>
        <taxon>Tracheophyta</taxon>
        <taxon>Spermatophyta</taxon>
        <taxon>Magnoliopsida</taxon>
        <taxon>eudicotyledons</taxon>
        <taxon>Gunneridae</taxon>
        <taxon>Pentapetalae</taxon>
        <taxon>asterids</taxon>
        <taxon>campanulids</taxon>
        <taxon>Asterales</taxon>
        <taxon>Asteraceae</taxon>
        <taxon>Carduoideae</taxon>
        <taxon>Cardueae</taxon>
        <taxon>Arctiinae</taxon>
        <taxon>Arctium</taxon>
    </lineage>
</organism>
<dbReference type="Proteomes" id="UP001055879">
    <property type="component" value="Linkage Group LG09"/>
</dbReference>
<evidence type="ECO:0000313" key="1">
    <source>
        <dbReference type="EMBL" id="KAI3702739.1"/>
    </source>
</evidence>
<dbReference type="EMBL" id="CM042055">
    <property type="protein sequence ID" value="KAI3702739.1"/>
    <property type="molecule type" value="Genomic_DNA"/>
</dbReference>
<protein>
    <submittedName>
        <fullName evidence="1">Uncharacterized protein</fullName>
    </submittedName>
</protein>
<gene>
    <name evidence="1" type="ORF">L6452_28491</name>
</gene>
<comment type="caution">
    <text evidence="1">The sequence shown here is derived from an EMBL/GenBank/DDBJ whole genome shotgun (WGS) entry which is preliminary data.</text>
</comment>
<reference evidence="1 2" key="2">
    <citation type="journal article" date="2022" name="Mol. Ecol. Resour.">
        <title>The genomes of chicory, endive, great burdock and yacon provide insights into Asteraceae paleo-polyploidization history and plant inulin production.</title>
        <authorList>
            <person name="Fan W."/>
            <person name="Wang S."/>
            <person name="Wang H."/>
            <person name="Wang A."/>
            <person name="Jiang F."/>
            <person name="Liu H."/>
            <person name="Zhao H."/>
            <person name="Xu D."/>
            <person name="Zhang Y."/>
        </authorList>
    </citation>
    <scope>NUCLEOTIDE SEQUENCE [LARGE SCALE GENOMIC DNA]</scope>
    <source>
        <strain evidence="2">cv. Niubang</strain>
    </source>
</reference>
<name>A0ACB8ZYF2_ARCLA</name>
<sequence length="71" mass="7898">MENDGVESNDRGLCGRKAVGVRKEGGDEGDLKSFTNFEPHSLSTPSPTNSQARTNFYVFVFPFHINISPFF</sequence>
<reference evidence="2" key="1">
    <citation type="journal article" date="2022" name="Mol. Ecol. Resour.">
        <title>The genomes of chicory, endive, great burdock and yacon provide insights into Asteraceae palaeo-polyploidization history and plant inulin production.</title>
        <authorList>
            <person name="Fan W."/>
            <person name="Wang S."/>
            <person name="Wang H."/>
            <person name="Wang A."/>
            <person name="Jiang F."/>
            <person name="Liu H."/>
            <person name="Zhao H."/>
            <person name="Xu D."/>
            <person name="Zhang Y."/>
        </authorList>
    </citation>
    <scope>NUCLEOTIDE SEQUENCE [LARGE SCALE GENOMIC DNA]</scope>
    <source>
        <strain evidence="2">cv. Niubang</strain>
    </source>
</reference>
<keyword evidence="2" id="KW-1185">Reference proteome</keyword>
<evidence type="ECO:0000313" key="2">
    <source>
        <dbReference type="Proteomes" id="UP001055879"/>
    </source>
</evidence>
<accession>A0ACB8ZYF2</accession>